<proteinExistence type="predicted"/>
<keyword evidence="1" id="KW-1277">Toxin-antitoxin system</keyword>
<dbReference type="PANTHER" id="PTHR38813">
    <property type="match status" value="1"/>
</dbReference>
<dbReference type="InterPro" id="IPR035093">
    <property type="entry name" value="RelE/ParE_toxin_dom_sf"/>
</dbReference>
<sequence>MYSLNFKTSAEKDLRRLPKAIIGRVMEVIEGLQLEPFPRKAIKLSGTERLYRIPVGDYRIVYEVNTQNQKLTVYYIRHRREVYRRI</sequence>
<dbReference type="AlphaFoldDB" id="A0A6I5ZNW3"/>
<reference evidence="2 3" key="1">
    <citation type="submission" date="2019-11" db="EMBL/GenBank/DDBJ databases">
        <title>Genome sequence of Moorella glycerini DSM11254.</title>
        <authorList>
            <person name="Poehlein A."/>
            <person name="Boeer T."/>
            <person name="Daniel R."/>
        </authorList>
    </citation>
    <scope>NUCLEOTIDE SEQUENCE [LARGE SCALE GENOMIC DNA]</scope>
    <source>
        <strain evidence="2 3">DSM 11254</strain>
    </source>
</reference>
<dbReference type="Proteomes" id="UP000425916">
    <property type="component" value="Chromosome"/>
</dbReference>
<organism evidence="2 3">
    <name type="scientific">Neomoorella glycerini</name>
    <dbReference type="NCBI Taxonomy" id="55779"/>
    <lineage>
        <taxon>Bacteria</taxon>
        <taxon>Bacillati</taxon>
        <taxon>Bacillota</taxon>
        <taxon>Clostridia</taxon>
        <taxon>Neomoorellales</taxon>
        <taxon>Neomoorellaceae</taxon>
        <taxon>Neomoorella</taxon>
    </lineage>
</organism>
<dbReference type="SUPFAM" id="SSF143011">
    <property type="entry name" value="RelE-like"/>
    <property type="match status" value="1"/>
</dbReference>
<dbReference type="PANTHER" id="PTHR38813:SF1">
    <property type="entry name" value="TOXIN RELE1-RELATED"/>
    <property type="match status" value="1"/>
</dbReference>
<accession>A0A6I5ZNW3</accession>
<evidence type="ECO:0000313" key="3">
    <source>
        <dbReference type="Proteomes" id="UP000425916"/>
    </source>
</evidence>
<keyword evidence="3" id="KW-1185">Reference proteome</keyword>
<gene>
    <name evidence="2" type="ORF">MGLY_09520</name>
</gene>
<evidence type="ECO:0000256" key="1">
    <source>
        <dbReference type="ARBA" id="ARBA00022649"/>
    </source>
</evidence>
<name>A0A6I5ZNW3_9FIRM</name>
<dbReference type="EMBL" id="CP046244">
    <property type="protein sequence ID" value="QGP91612.1"/>
    <property type="molecule type" value="Genomic_DNA"/>
</dbReference>
<dbReference type="InterPro" id="IPR052747">
    <property type="entry name" value="TA_system_RelE_toxin"/>
</dbReference>
<dbReference type="Pfam" id="PF05016">
    <property type="entry name" value="ParE_toxin"/>
    <property type="match status" value="1"/>
</dbReference>
<protein>
    <submittedName>
        <fullName evidence="2">ParE toxin of type II toxin-antitoxin system, parDE</fullName>
    </submittedName>
</protein>
<dbReference type="Gene3D" id="3.30.2310.20">
    <property type="entry name" value="RelE-like"/>
    <property type="match status" value="1"/>
</dbReference>
<dbReference type="InterPro" id="IPR007712">
    <property type="entry name" value="RelE/ParE_toxin"/>
</dbReference>
<evidence type="ECO:0000313" key="2">
    <source>
        <dbReference type="EMBL" id="QGP91612.1"/>
    </source>
</evidence>